<comment type="caution">
    <text evidence="2">The sequence shown here is derived from an EMBL/GenBank/DDBJ whole genome shotgun (WGS) entry which is preliminary data.</text>
</comment>
<dbReference type="EMBL" id="CAWUPB010001108">
    <property type="protein sequence ID" value="CAK7337934.1"/>
    <property type="molecule type" value="Genomic_DNA"/>
</dbReference>
<dbReference type="Proteomes" id="UP001314170">
    <property type="component" value="Unassembled WGS sequence"/>
</dbReference>
<gene>
    <name evidence="2" type="ORF">DCAF_LOCUS12975</name>
</gene>
<feature type="region of interest" description="Disordered" evidence="1">
    <location>
        <begin position="20"/>
        <end position="62"/>
    </location>
</feature>
<keyword evidence="3" id="KW-1185">Reference proteome</keyword>
<dbReference type="AlphaFoldDB" id="A0AAV1RMJ8"/>
<feature type="compositionally biased region" description="Low complexity" evidence="1">
    <location>
        <begin position="35"/>
        <end position="46"/>
    </location>
</feature>
<evidence type="ECO:0000313" key="3">
    <source>
        <dbReference type="Proteomes" id="UP001314170"/>
    </source>
</evidence>
<feature type="compositionally biased region" description="Polar residues" evidence="1">
    <location>
        <begin position="47"/>
        <end position="56"/>
    </location>
</feature>
<evidence type="ECO:0000313" key="2">
    <source>
        <dbReference type="EMBL" id="CAK7337934.1"/>
    </source>
</evidence>
<accession>A0AAV1RMJ8</accession>
<name>A0AAV1RMJ8_9ROSI</name>
<organism evidence="2 3">
    <name type="scientific">Dovyalis caffra</name>
    <dbReference type="NCBI Taxonomy" id="77055"/>
    <lineage>
        <taxon>Eukaryota</taxon>
        <taxon>Viridiplantae</taxon>
        <taxon>Streptophyta</taxon>
        <taxon>Embryophyta</taxon>
        <taxon>Tracheophyta</taxon>
        <taxon>Spermatophyta</taxon>
        <taxon>Magnoliopsida</taxon>
        <taxon>eudicotyledons</taxon>
        <taxon>Gunneridae</taxon>
        <taxon>Pentapetalae</taxon>
        <taxon>rosids</taxon>
        <taxon>fabids</taxon>
        <taxon>Malpighiales</taxon>
        <taxon>Salicaceae</taxon>
        <taxon>Flacourtieae</taxon>
        <taxon>Dovyalis</taxon>
    </lineage>
</organism>
<proteinExistence type="predicted"/>
<reference evidence="2 3" key="1">
    <citation type="submission" date="2024-01" db="EMBL/GenBank/DDBJ databases">
        <authorList>
            <person name="Waweru B."/>
        </authorList>
    </citation>
    <scope>NUCLEOTIDE SEQUENCE [LARGE SCALE GENOMIC DNA]</scope>
</reference>
<protein>
    <submittedName>
        <fullName evidence="2">Uncharacterized protein</fullName>
    </submittedName>
</protein>
<evidence type="ECO:0000256" key="1">
    <source>
        <dbReference type="SAM" id="MobiDB-lite"/>
    </source>
</evidence>
<sequence>MGELISTIELEIRIAPHKTNKLQMHTRKENQYRTNSSCSSNNNNINGTPQTLQSKNPRSKHH</sequence>